<evidence type="ECO:0000313" key="2">
    <source>
        <dbReference type="Proteomes" id="UP000254291"/>
    </source>
</evidence>
<gene>
    <name evidence="1" type="ORF">NCTC10742_00914</name>
</gene>
<reference evidence="1 2" key="1">
    <citation type="submission" date="2018-06" db="EMBL/GenBank/DDBJ databases">
        <authorList>
            <consortium name="Pathogen Informatics"/>
            <person name="Doyle S."/>
        </authorList>
    </citation>
    <scope>NUCLEOTIDE SEQUENCE [LARGE SCALE GENOMIC DNA]</scope>
    <source>
        <strain evidence="1 2">NCTC10742</strain>
    </source>
</reference>
<proteinExistence type="predicted"/>
<organism evidence="1 2">
    <name type="scientific">Mycolicibacterium gilvum</name>
    <dbReference type="NCBI Taxonomy" id="1804"/>
    <lineage>
        <taxon>Bacteria</taxon>
        <taxon>Bacillati</taxon>
        <taxon>Actinomycetota</taxon>
        <taxon>Actinomycetes</taxon>
        <taxon>Mycobacteriales</taxon>
        <taxon>Mycobacteriaceae</taxon>
        <taxon>Mycolicibacterium</taxon>
    </lineage>
</organism>
<dbReference type="EMBL" id="UGQM01000001">
    <property type="protein sequence ID" value="STZ41707.1"/>
    <property type="molecule type" value="Genomic_DNA"/>
</dbReference>
<protein>
    <submittedName>
        <fullName evidence="1">Uncharacterized protein</fullName>
    </submittedName>
</protein>
<name>A0A378SJX4_9MYCO</name>
<dbReference type="AlphaFoldDB" id="A0A378SJX4"/>
<evidence type="ECO:0000313" key="1">
    <source>
        <dbReference type="EMBL" id="STZ41707.1"/>
    </source>
</evidence>
<dbReference type="RefSeq" id="WP_115326595.1">
    <property type="nucleotide sequence ID" value="NZ_JACKST010000065.1"/>
</dbReference>
<accession>A0A378SJX4</accession>
<sequence length="130" mass="14175">MTTTVTPPTDELVDGRGGRWLGKRGIYRHNQPAVECVDVEDGGVAFHTMVTSVGWDPGIKGELIRWVASDGEVGYEVRINGTEEDAGTCDVAAFSIDSLGALAKVANDLRYEWEIITGVYASEGIRWSVW</sequence>
<dbReference type="Proteomes" id="UP000254291">
    <property type="component" value="Unassembled WGS sequence"/>
</dbReference>